<feature type="transmembrane region" description="Helical" evidence="8">
    <location>
        <begin position="287"/>
        <end position="307"/>
    </location>
</feature>
<evidence type="ECO:0000256" key="5">
    <source>
        <dbReference type="ARBA" id="ARBA00022692"/>
    </source>
</evidence>
<feature type="transmembrane region" description="Helical" evidence="8">
    <location>
        <begin position="164"/>
        <end position="182"/>
    </location>
</feature>
<keyword evidence="3" id="KW-0813">Transport</keyword>
<keyword evidence="5 8" id="KW-0812">Transmembrane</keyword>
<comment type="subcellular location">
    <subcellularLocation>
        <location evidence="1">Cell membrane</location>
        <topology evidence="1">Multi-pass membrane protein</topology>
    </subcellularLocation>
</comment>
<feature type="transmembrane region" description="Helical" evidence="8">
    <location>
        <begin position="36"/>
        <end position="55"/>
    </location>
</feature>
<dbReference type="EMBL" id="JAUDCK010000023">
    <property type="protein sequence ID" value="MDM8196125.1"/>
    <property type="molecule type" value="Genomic_DNA"/>
</dbReference>
<evidence type="ECO:0000256" key="8">
    <source>
        <dbReference type="SAM" id="Phobius"/>
    </source>
</evidence>
<protein>
    <submittedName>
        <fullName evidence="9">AEC family transporter</fullName>
    </submittedName>
</protein>
<dbReference type="Pfam" id="PF03547">
    <property type="entry name" value="Mem_trans"/>
    <property type="match status" value="1"/>
</dbReference>
<feature type="transmembrane region" description="Helical" evidence="8">
    <location>
        <begin position="67"/>
        <end position="88"/>
    </location>
</feature>
<evidence type="ECO:0000256" key="6">
    <source>
        <dbReference type="ARBA" id="ARBA00022989"/>
    </source>
</evidence>
<evidence type="ECO:0000256" key="2">
    <source>
        <dbReference type="ARBA" id="ARBA00010145"/>
    </source>
</evidence>
<name>A0ABT7UKR5_9FIRM</name>
<feature type="transmembrane region" description="Helical" evidence="8">
    <location>
        <begin position="100"/>
        <end position="122"/>
    </location>
</feature>
<evidence type="ECO:0000313" key="10">
    <source>
        <dbReference type="Proteomes" id="UP001529275"/>
    </source>
</evidence>
<dbReference type="PANTHER" id="PTHR36838:SF1">
    <property type="entry name" value="SLR1864 PROTEIN"/>
    <property type="match status" value="1"/>
</dbReference>
<feature type="transmembrane region" description="Helical" evidence="8">
    <location>
        <begin position="6"/>
        <end position="24"/>
    </location>
</feature>
<evidence type="ECO:0000256" key="7">
    <source>
        <dbReference type="ARBA" id="ARBA00023136"/>
    </source>
</evidence>
<dbReference type="InterPro" id="IPR038770">
    <property type="entry name" value="Na+/solute_symporter_sf"/>
</dbReference>
<dbReference type="Gene3D" id="1.20.1530.20">
    <property type="match status" value="1"/>
</dbReference>
<keyword evidence="6 8" id="KW-1133">Transmembrane helix</keyword>
<feature type="transmembrane region" description="Helical" evidence="8">
    <location>
        <begin position="188"/>
        <end position="214"/>
    </location>
</feature>
<dbReference type="InterPro" id="IPR004776">
    <property type="entry name" value="Mem_transp_PIN-like"/>
</dbReference>
<evidence type="ECO:0000256" key="1">
    <source>
        <dbReference type="ARBA" id="ARBA00004651"/>
    </source>
</evidence>
<comment type="caution">
    <text evidence="9">The sequence shown here is derived from an EMBL/GenBank/DDBJ whole genome shotgun (WGS) entry which is preliminary data.</text>
</comment>
<feature type="transmembrane region" description="Helical" evidence="8">
    <location>
        <begin position="226"/>
        <end position="248"/>
    </location>
</feature>
<dbReference type="RefSeq" id="WP_087245977.1">
    <property type="nucleotide sequence ID" value="NZ_JAUDCK010000023.1"/>
</dbReference>
<gene>
    <name evidence="9" type="ORF">QUV98_07340</name>
</gene>
<keyword evidence="4" id="KW-1003">Cell membrane</keyword>
<sequence length="308" mass="34022">MDIKVIVLQMIQLFLVIALGYLLLKIKILDVDFNKRLTTLLLSVTTPALIVSSVLSTNIEKQISEIVFVFIVGIVIFLVLPILGFLIVKVMRVPLQQQGLYIFMTMFSNIGFMGFPVMKSIFGNQAVFLTAIFNMIFNLLVFTVGILFMNYHSVQKIKINLKQLLSPGVIASLVALFIYFTGLQVPDVLSSTITMIGDITTPIAMLLIGSTLATIPVKEVFTEVRIYPYTILKQIVIPVIAYPILNAFIRDPLILGVSLIMLAMPVGNIAVLFATEYQKDVALAAKAVFMTTLLSIVTIPVIVALFLA</sequence>
<organism evidence="9 10">
    <name type="scientific">Massilimicrobiota timonensis</name>
    <dbReference type="NCBI Taxonomy" id="1776392"/>
    <lineage>
        <taxon>Bacteria</taxon>
        <taxon>Bacillati</taxon>
        <taxon>Bacillota</taxon>
        <taxon>Erysipelotrichia</taxon>
        <taxon>Erysipelotrichales</taxon>
        <taxon>Erysipelotrichaceae</taxon>
        <taxon>Massilimicrobiota</taxon>
    </lineage>
</organism>
<proteinExistence type="inferred from homology"/>
<evidence type="ECO:0000256" key="3">
    <source>
        <dbReference type="ARBA" id="ARBA00022448"/>
    </source>
</evidence>
<evidence type="ECO:0000313" key="9">
    <source>
        <dbReference type="EMBL" id="MDM8196125.1"/>
    </source>
</evidence>
<keyword evidence="10" id="KW-1185">Reference proteome</keyword>
<reference evidence="10" key="1">
    <citation type="submission" date="2023-06" db="EMBL/GenBank/DDBJ databases">
        <title>Identification and characterization of horizontal gene transfer across gut microbiota members of farm animals based on homology search.</title>
        <authorList>
            <person name="Zeman M."/>
            <person name="Kubasova T."/>
            <person name="Jahodarova E."/>
            <person name="Nykrynova M."/>
            <person name="Rychlik I."/>
        </authorList>
    </citation>
    <scope>NUCLEOTIDE SEQUENCE [LARGE SCALE GENOMIC DNA]</scope>
    <source>
        <strain evidence="10">ET341</strain>
    </source>
</reference>
<feature type="transmembrane region" description="Helical" evidence="8">
    <location>
        <begin position="128"/>
        <end position="152"/>
    </location>
</feature>
<evidence type="ECO:0000256" key="4">
    <source>
        <dbReference type="ARBA" id="ARBA00022475"/>
    </source>
</evidence>
<comment type="similarity">
    <text evidence="2">Belongs to the auxin efflux carrier (TC 2.A.69) family.</text>
</comment>
<feature type="transmembrane region" description="Helical" evidence="8">
    <location>
        <begin position="254"/>
        <end position="275"/>
    </location>
</feature>
<keyword evidence="7 8" id="KW-0472">Membrane</keyword>
<accession>A0ABT7UKR5</accession>
<dbReference type="PANTHER" id="PTHR36838">
    <property type="entry name" value="AUXIN EFFLUX CARRIER FAMILY PROTEIN"/>
    <property type="match status" value="1"/>
</dbReference>
<dbReference type="Proteomes" id="UP001529275">
    <property type="component" value="Unassembled WGS sequence"/>
</dbReference>
<reference evidence="9 10" key="2">
    <citation type="submission" date="2023-06" db="EMBL/GenBank/DDBJ databases">
        <authorList>
            <person name="Zeman M."/>
            <person name="Kubasova T."/>
            <person name="Jahodarova E."/>
            <person name="Nykrynova M."/>
            <person name="Rychlik I."/>
        </authorList>
    </citation>
    <scope>NUCLEOTIDE SEQUENCE [LARGE SCALE GENOMIC DNA]</scope>
    <source>
        <strain evidence="9 10">ET341</strain>
    </source>
</reference>